<evidence type="ECO:0000313" key="3">
    <source>
        <dbReference type="WBParaSite" id="nRc.2.0.1.t32049-RA"/>
    </source>
</evidence>
<reference evidence="3" key="1">
    <citation type="submission" date="2022-11" db="UniProtKB">
        <authorList>
            <consortium name="WormBaseParasite"/>
        </authorList>
    </citation>
    <scope>IDENTIFICATION</scope>
</reference>
<protein>
    <submittedName>
        <fullName evidence="3">Uncharacterized protein</fullName>
    </submittedName>
</protein>
<feature type="region of interest" description="Disordered" evidence="1">
    <location>
        <begin position="1"/>
        <end position="22"/>
    </location>
</feature>
<dbReference type="WBParaSite" id="nRc.2.0.1.t32049-RA">
    <property type="protein sequence ID" value="nRc.2.0.1.t32049-RA"/>
    <property type="gene ID" value="nRc.2.0.1.g32049"/>
</dbReference>
<name>A0A915K158_ROMCU</name>
<dbReference type="AlphaFoldDB" id="A0A915K158"/>
<accession>A0A915K158</accession>
<keyword evidence="2" id="KW-1185">Reference proteome</keyword>
<dbReference type="Proteomes" id="UP000887565">
    <property type="component" value="Unplaced"/>
</dbReference>
<organism evidence="2 3">
    <name type="scientific">Romanomermis culicivorax</name>
    <name type="common">Nematode worm</name>
    <dbReference type="NCBI Taxonomy" id="13658"/>
    <lineage>
        <taxon>Eukaryota</taxon>
        <taxon>Metazoa</taxon>
        <taxon>Ecdysozoa</taxon>
        <taxon>Nematoda</taxon>
        <taxon>Enoplea</taxon>
        <taxon>Dorylaimia</taxon>
        <taxon>Mermithida</taxon>
        <taxon>Mermithoidea</taxon>
        <taxon>Mermithidae</taxon>
        <taxon>Romanomermis</taxon>
    </lineage>
</organism>
<sequence length="99" mass="11434">MDVDGCEIPGTTGQTISEDPDSPPDLIEYLKEFHDVITNYWRLIQTNKSTINLLDHTYSYRWCALDGNVQTMIEDIYKLEEECFRIDGAIGCILKNRET</sequence>
<proteinExistence type="predicted"/>
<evidence type="ECO:0000256" key="1">
    <source>
        <dbReference type="SAM" id="MobiDB-lite"/>
    </source>
</evidence>
<evidence type="ECO:0000313" key="2">
    <source>
        <dbReference type="Proteomes" id="UP000887565"/>
    </source>
</evidence>